<keyword evidence="9" id="KW-1185">Reference proteome</keyword>
<accession>M2QRY7</accession>
<dbReference type="GO" id="GO:0016787">
    <property type="term" value="F:hydrolase activity"/>
    <property type="evidence" value="ECO:0007669"/>
    <property type="project" value="UniProtKB-KW"/>
</dbReference>
<keyword evidence="2 3" id="KW-0378">Hydrolase</keyword>
<evidence type="ECO:0000256" key="4">
    <source>
        <dbReference type="SAM" id="MobiDB-lite"/>
    </source>
</evidence>
<sequence>MGRRIAAVVIAALLGTGGVATAQAQPFGQDAAVVRTDAGPVRGTVAPDTRTFLGVPYAAPPVGNLRWQPPRPAPRWTAPRDATRPASPCAQPQSIGPASEIEDCLYVNVTTPRTAGLKPVMVWLHGGGNAFGAGGDYDARRLAVGGDVVVVTLNYRLGVFGFLGLPQLDGGGTFGLQDQQAALRWVQRNAVAFGGNPGNVTLFGQSGGSYDICGQLTSPSARGLFQRAIMESGSCSMTWPRNGVNPGIPAGSPWQPQASADAQGATLAASLGCPAGPSQVDCLRGIPVPRLLTATQSAALPAVAYGNRVLPRRPDRALADGHYAKIPVISGTNLDEQRLATAFLPQAFTEVGYQQLLVDAFGTTAPEVAAKYPSSAYESPAVAWATVATDRVWSCTQVTDQRTLARSVPTYSYEFADRTAPAPFPFPKGLPSGAYHGAEMGYLFDLNGVPTQLNAEQRALSDRMIRYWTTFARTGDPNGPGTPAWPRFGGGTTLSLVPGAPRTVGLAAEHNCAFWANVQTGNTRH</sequence>
<proteinExistence type="inferred from homology"/>
<dbReference type="InterPro" id="IPR019826">
    <property type="entry name" value="Carboxylesterase_B_AS"/>
</dbReference>
<evidence type="ECO:0000313" key="8">
    <source>
        <dbReference type="Proteomes" id="UP000014137"/>
    </source>
</evidence>
<dbReference type="AlphaFoldDB" id="M2QRY7"/>
<comment type="caution">
    <text evidence="6">The sequence shown here is derived from an EMBL/GenBank/DDBJ whole genome shotgun (WGS) entry which is preliminary data.</text>
</comment>
<dbReference type="Proteomes" id="UP000014137">
    <property type="component" value="Unassembled WGS sequence"/>
</dbReference>
<evidence type="ECO:0000313" key="9">
    <source>
        <dbReference type="Proteomes" id="UP000188551"/>
    </source>
</evidence>
<dbReference type="EMBL" id="ANMG01000011">
    <property type="protein sequence ID" value="EMD28592.1"/>
    <property type="molecule type" value="Genomic_DNA"/>
</dbReference>
<dbReference type="Pfam" id="PF00135">
    <property type="entry name" value="COesterase"/>
    <property type="match status" value="1"/>
</dbReference>
<dbReference type="InterPro" id="IPR029058">
    <property type="entry name" value="AB_hydrolase_fold"/>
</dbReference>
<dbReference type="InterPro" id="IPR002018">
    <property type="entry name" value="CarbesteraseB"/>
</dbReference>
<dbReference type="SUPFAM" id="SSF53474">
    <property type="entry name" value="alpha/beta-Hydrolases"/>
    <property type="match status" value="1"/>
</dbReference>
<dbReference type="PROSITE" id="PS00122">
    <property type="entry name" value="CARBOXYLESTERASE_B_1"/>
    <property type="match status" value="1"/>
</dbReference>
<feature type="signal peptide" evidence="3">
    <location>
        <begin position="1"/>
        <end position="24"/>
    </location>
</feature>
<dbReference type="EMBL" id="MUXN01000025">
    <property type="protein sequence ID" value="OOC02252.1"/>
    <property type="molecule type" value="Genomic_DNA"/>
</dbReference>
<dbReference type="Proteomes" id="UP000188551">
    <property type="component" value="Unassembled WGS sequence"/>
</dbReference>
<gene>
    <name evidence="7" type="ORF">B0293_32975</name>
    <name evidence="6" type="ORF">C791_0673</name>
</gene>
<evidence type="ECO:0000259" key="5">
    <source>
        <dbReference type="Pfam" id="PF00135"/>
    </source>
</evidence>
<comment type="similarity">
    <text evidence="1 3">Belongs to the type-B carboxylesterase/lipase family.</text>
</comment>
<dbReference type="ESTHER" id="9pseu-m2qry7">
    <property type="family name" value="Carb_B_Bacteria"/>
</dbReference>
<dbReference type="Gene3D" id="3.40.50.1820">
    <property type="entry name" value="alpha/beta hydrolase"/>
    <property type="match status" value="1"/>
</dbReference>
<evidence type="ECO:0000256" key="3">
    <source>
        <dbReference type="RuleBase" id="RU361235"/>
    </source>
</evidence>
<dbReference type="InterPro" id="IPR050309">
    <property type="entry name" value="Type-B_Carboxylest/Lipase"/>
</dbReference>
<keyword evidence="3" id="KW-0732">Signal</keyword>
<evidence type="ECO:0000256" key="1">
    <source>
        <dbReference type="ARBA" id="ARBA00005964"/>
    </source>
</evidence>
<name>M2QRY7_9PSEU</name>
<feature type="chain" id="PRO_5005140165" description="Carboxylic ester hydrolase" evidence="3">
    <location>
        <begin position="25"/>
        <end position="525"/>
    </location>
</feature>
<organism evidence="6 8">
    <name type="scientific">Amycolatopsis azurea DSM 43854</name>
    <dbReference type="NCBI Taxonomy" id="1238180"/>
    <lineage>
        <taxon>Bacteria</taxon>
        <taxon>Bacillati</taxon>
        <taxon>Actinomycetota</taxon>
        <taxon>Actinomycetes</taxon>
        <taxon>Pseudonocardiales</taxon>
        <taxon>Pseudonocardiaceae</taxon>
        <taxon>Amycolatopsis</taxon>
    </lineage>
</organism>
<dbReference type="EC" id="3.1.1.-" evidence="3"/>
<evidence type="ECO:0000256" key="2">
    <source>
        <dbReference type="ARBA" id="ARBA00022801"/>
    </source>
</evidence>
<dbReference type="PANTHER" id="PTHR11559">
    <property type="entry name" value="CARBOXYLESTERASE"/>
    <property type="match status" value="1"/>
</dbReference>
<protein>
    <recommendedName>
        <fullName evidence="3">Carboxylic ester hydrolase</fullName>
        <ecNumber evidence="3">3.1.1.-</ecNumber>
    </recommendedName>
</protein>
<dbReference type="PATRIC" id="fig|1238180.3.peg.1719"/>
<evidence type="ECO:0000313" key="7">
    <source>
        <dbReference type="EMBL" id="OOC02252.1"/>
    </source>
</evidence>
<dbReference type="OrthoDB" id="4308422at2"/>
<feature type="compositionally biased region" description="Low complexity" evidence="4">
    <location>
        <begin position="74"/>
        <end position="86"/>
    </location>
</feature>
<reference evidence="7 9" key="2">
    <citation type="submission" date="2017-02" db="EMBL/GenBank/DDBJ databases">
        <title>Amycolatopsis azurea DSM 43854 draft genome.</title>
        <authorList>
            <person name="Mayilraj S."/>
        </authorList>
    </citation>
    <scope>NUCLEOTIDE SEQUENCE [LARGE SCALE GENOMIC DNA]</scope>
    <source>
        <strain evidence="7 9">DSM 43854</strain>
    </source>
</reference>
<feature type="domain" description="Carboxylesterase type B" evidence="5">
    <location>
        <begin position="31"/>
        <end position="492"/>
    </location>
</feature>
<reference evidence="6 8" key="1">
    <citation type="submission" date="2012-10" db="EMBL/GenBank/DDBJ databases">
        <title>Genome assembly of Amycolatopsis azurea DSM 43854.</title>
        <authorList>
            <person name="Khatri I."/>
            <person name="Kaur I."/>
            <person name="Subramanian S."/>
            <person name="Mayilraj S."/>
        </authorList>
    </citation>
    <scope>NUCLEOTIDE SEQUENCE [LARGE SCALE GENOMIC DNA]</scope>
    <source>
        <strain evidence="6 8">DSM 43854</strain>
    </source>
</reference>
<feature type="region of interest" description="Disordered" evidence="4">
    <location>
        <begin position="63"/>
        <end position="94"/>
    </location>
</feature>
<evidence type="ECO:0000313" key="6">
    <source>
        <dbReference type="EMBL" id="EMD28592.1"/>
    </source>
</evidence>
<dbReference type="RefSeq" id="WP_005153236.1">
    <property type="nucleotide sequence ID" value="NZ_ANMG01000011.1"/>
</dbReference>